<organism evidence="1 2">
    <name type="scientific">Adineta steineri</name>
    <dbReference type="NCBI Taxonomy" id="433720"/>
    <lineage>
        <taxon>Eukaryota</taxon>
        <taxon>Metazoa</taxon>
        <taxon>Spiralia</taxon>
        <taxon>Gnathifera</taxon>
        <taxon>Rotifera</taxon>
        <taxon>Eurotatoria</taxon>
        <taxon>Bdelloidea</taxon>
        <taxon>Adinetida</taxon>
        <taxon>Adinetidae</taxon>
        <taxon>Adineta</taxon>
    </lineage>
</organism>
<evidence type="ECO:0000313" key="1">
    <source>
        <dbReference type="EMBL" id="CAF0818003.1"/>
    </source>
</evidence>
<evidence type="ECO:0000313" key="2">
    <source>
        <dbReference type="Proteomes" id="UP000663845"/>
    </source>
</evidence>
<protein>
    <submittedName>
        <fullName evidence="1">Uncharacterized protein</fullName>
    </submittedName>
</protein>
<sequence>MTNYRCEEPCLCTNFQSAICLHCNRRLCFQHITDHNQILSVNIQKLSNELNITYQHLKEDTEKNRAIYHDTLTSLTQWRTEQFTKIEQNYQQQLQLITLQQQDIQDSYKTLFNKLEVDAREPLRLLESQPNSIISILNLVENTMKDVEKDLEKIHYTFPKLPIMTLRQDEYQPTISLTHQPTKKRKITSSVSLPITTVNLNFCRPLRRLVEMFKFISPVEESKNQINIYIRNQRGSFEFSNLVCSYLTAWHRHQNINTKVAFLNAHLSTVQQYFLRQKTDFDIIVAIQGFFYDALMNESKYAFQSIFKKNINNHIPATEMMTFLLQFFLNHQLLNPTTVLTWYNDKTMISYEGFEFVKDLAAPFIKSISVQRTGKFKYQYYVYQLFILVDNTPPITSVIRPTEHNPNILIKDEALSPNGR</sequence>
<name>A0A813U2Y8_9BILA</name>
<reference evidence="1" key="1">
    <citation type="submission" date="2021-02" db="EMBL/GenBank/DDBJ databases">
        <authorList>
            <person name="Nowell W R."/>
        </authorList>
    </citation>
    <scope>NUCLEOTIDE SEQUENCE</scope>
</reference>
<accession>A0A813U2Y8</accession>
<dbReference type="Proteomes" id="UP000663845">
    <property type="component" value="Unassembled WGS sequence"/>
</dbReference>
<dbReference type="EMBL" id="CAJNOG010000038">
    <property type="protein sequence ID" value="CAF0818003.1"/>
    <property type="molecule type" value="Genomic_DNA"/>
</dbReference>
<proteinExistence type="predicted"/>
<gene>
    <name evidence="1" type="ORF">JYZ213_LOCUS6152</name>
</gene>
<dbReference type="AlphaFoldDB" id="A0A813U2Y8"/>
<comment type="caution">
    <text evidence="1">The sequence shown here is derived from an EMBL/GenBank/DDBJ whole genome shotgun (WGS) entry which is preliminary data.</text>
</comment>